<organism evidence="2 3">
    <name type="scientific">Oryza meyeriana var. granulata</name>
    <dbReference type="NCBI Taxonomy" id="110450"/>
    <lineage>
        <taxon>Eukaryota</taxon>
        <taxon>Viridiplantae</taxon>
        <taxon>Streptophyta</taxon>
        <taxon>Embryophyta</taxon>
        <taxon>Tracheophyta</taxon>
        <taxon>Spermatophyta</taxon>
        <taxon>Magnoliopsida</taxon>
        <taxon>Liliopsida</taxon>
        <taxon>Poales</taxon>
        <taxon>Poaceae</taxon>
        <taxon>BOP clade</taxon>
        <taxon>Oryzoideae</taxon>
        <taxon>Oryzeae</taxon>
        <taxon>Oryzinae</taxon>
        <taxon>Oryza</taxon>
        <taxon>Oryza meyeriana</taxon>
    </lineage>
</organism>
<dbReference type="EMBL" id="SPHZ02000006">
    <property type="protein sequence ID" value="KAF0914295.1"/>
    <property type="molecule type" value="Genomic_DNA"/>
</dbReference>
<accession>A0A6G1DN84</accession>
<dbReference type="OrthoDB" id="10532527at2759"/>
<evidence type="ECO:0008006" key="4">
    <source>
        <dbReference type="Google" id="ProtNLM"/>
    </source>
</evidence>
<feature type="region of interest" description="Disordered" evidence="1">
    <location>
        <begin position="51"/>
        <end position="72"/>
    </location>
</feature>
<evidence type="ECO:0000256" key="1">
    <source>
        <dbReference type="SAM" id="MobiDB-lite"/>
    </source>
</evidence>
<dbReference type="AlphaFoldDB" id="A0A6G1DN84"/>
<protein>
    <recommendedName>
        <fullName evidence="4">IBB domain-containing protein</fullName>
    </recommendedName>
</protein>
<evidence type="ECO:0000313" key="3">
    <source>
        <dbReference type="Proteomes" id="UP000479710"/>
    </source>
</evidence>
<keyword evidence="3" id="KW-1185">Reference proteome</keyword>
<gene>
    <name evidence="2" type="ORF">E2562_027852</name>
</gene>
<comment type="caution">
    <text evidence="2">The sequence shown here is derived from an EMBL/GenBank/DDBJ whole genome shotgun (WGS) entry which is preliminary data.</text>
</comment>
<sequence>MSPLIAASGVENATLSNVSPSFYNRTLGDVTNLSAVELRRKRDRERYASLSAEEREAKLKKNREYKQRKKDI</sequence>
<evidence type="ECO:0000313" key="2">
    <source>
        <dbReference type="EMBL" id="KAF0914295.1"/>
    </source>
</evidence>
<name>A0A6G1DN84_9ORYZ</name>
<proteinExistence type="predicted"/>
<reference evidence="2 3" key="1">
    <citation type="submission" date="2019-11" db="EMBL/GenBank/DDBJ databases">
        <title>Whole genome sequence of Oryza granulata.</title>
        <authorList>
            <person name="Li W."/>
        </authorList>
    </citation>
    <scope>NUCLEOTIDE SEQUENCE [LARGE SCALE GENOMIC DNA]</scope>
    <source>
        <strain evidence="3">cv. Menghai</strain>
        <tissue evidence="2">Leaf</tissue>
    </source>
</reference>
<dbReference type="Proteomes" id="UP000479710">
    <property type="component" value="Unassembled WGS sequence"/>
</dbReference>